<evidence type="ECO:0000313" key="3">
    <source>
        <dbReference type="Proteomes" id="UP001258181"/>
    </source>
</evidence>
<accession>A0ABU1U687</accession>
<name>A0ABU1U687_9BACL</name>
<dbReference type="Proteomes" id="UP001258181">
    <property type="component" value="Unassembled WGS sequence"/>
</dbReference>
<dbReference type="InterPro" id="IPR041657">
    <property type="entry name" value="HTH_17"/>
</dbReference>
<sequence length="79" mass="9032">MNNTKQYTTWESLPDALTAAHIAEFLCISRKTVYELFKLDVEHGGIPNFEIGTSKRVEKSDLEMWVAEQKQKKSSSRAV</sequence>
<keyword evidence="3" id="KW-1185">Reference proteome</keyword>
<evidence type="ECO:0000313" key="2">
    <source>
        <dbReference type="EMBL" id="MDR7074973.1"/>
    </source>
</evidence>
<evidence type="ECO:0000259" key="1">
    <source>
        <dbReference type="Pfam" id="PF12728"/>
    </source>
</evidence>
<proteinExistence type="predicted"/>
<dbReference type="EMBL" id="JAVDWA010000014">
    <property type="protein sequence ID" value="MDR7074973.1"/>
    <property type="molecule type" value="Genomic_DNA"/>
</dbReference>
<reference evidence="2 3" key="1">
    <citation type="submission" date="2023-07" db="EMBL/GenBank/DDBJ databases">
        <title>Sorghum-associated microbial communities from plants grown in Nebraska, USA.</title>
        <authorList>
            <person name="Schachtman D."/>
        </authorList>
    </citation>
    <scope>NUCLEOTIDE SEQUENCE [LARGE SCALE GENOMIC DNA]</scope>
    <source>
        <strain evidence="2 3">BE211</strain>
    </source>
</reference>
<feature type="domain" description="Helix-turn-helix" evidence="1">
    <location>
        <begin position="17"/>
        <end position="69"/>
    </location>
</feature>
<protein>
    <submittedName>
        <fullName evidence="2">Excisionase family DNA binding protein</fullName>
    </submittedName>
</protein>
<organism evidence="2 3">
    <name type="scientific">Fictibacillus barbaricus</name>
    <dbReference type="NCBI Taxonomy" id="182136"/>
    <lineage>
        <taxon>Bacteria</taxon>
        <taxon>Bacillati</taxon>
        <taxon>Bacillota</taxon>
        <taxon>Bacilli</taxon>
        <taxon>Bacillales</taxon>
        <taxon>Fictibacillaceae</taxon>
        <taxon>Fictibacillus</taxon>
    </lineage>
</organism>
<comment type="caution">
    <text evidence="2">The sequence shown here is derived from an EMBL/GenBank/DDBJ whole genome shotgun (WGS) entry which is preliminary data.</text>
</comment>
<dbReference type="Pfam" id="PF12728">
    <property type="entry name" value="HTH_17"/>
    <property type="match status" value="1"/>
</dbReference>
<dbReference type="RefSeq" id="WP_310262842.1">
    <property type="nucleotide sequence ID" value="NZ_JAVDWA010000014.1"/>
</dbReference>
<gene>
    <name evidence="2" type="ORF">J2X07_003997</name>
</gene>